<feature type="compositionally biased region" description="Low complexity" evidence="4">
    <location>
        <begin position="280"/>
        <end position="302"/>
    </location>
</feature>
<evidence type="ECO:0000256" key="2">
    <source>
        <dbReference type="ARBA" id="ARBA00023134"/>
    </source>
</evidence>
<dbReference type="OrthoDB" id="5494968at2"/>
<reference evidence="5 6" key="1">
    <citation type="submission" date="2015-09" db="EMBL/GenBank/DDBJ databases">
        <title>Sorangium comparison.</title>
        <authorList>
            <person name="Zaburannyi N."/>
            <person name="Bunk B."/>
            <person name="Overmann J."/>
            <person name="Mueller R."/>
        </authorList>
    </citation>
    <scope>NUCLEOTIDE SEQUENCE [LARGE SCALE GENOMIC DNA]</scope>
    <source>
        <strain evidence="5 6">So ce26</strain>
    </source>
</reference>
<dbReference type="Gene3D" id="3.40.50.300">
    <property type="entry name" value="P-loop containing nucleotide triphosphate hydrolases"/>
    <property type="match status" value="1"/>
</dbReference>
<dbReference type="Proteomes" id="UP000238348">
    <property type="component" value="Chromosome"/>
</dbReference>
<evidence type="ECO:0000256" key="3">
    <source>
        <dbReference type="SAM" id="Coils"/>
    </source>
</evidence>
<dbReference type="InterPro" id="IPR027417">
    <property type="entry name" value="P-loop_NTPase"/>
</dbReference>
<proteinExistence type="predicted"/>
<name>A0A2L0EPW5_SORCE</name>
<sequence>MASVNPLSRELVFKIVYYGPGLGGKTTTLEYLHATAKPEYRGKLVSLATPVDRTLYFDFLPVRLPQLRGMNVRLQLFTVPGQVYFNATRKLVLTGADGLVFVSDSQVVRADANLESLENLRENLAEQGRQLQQIPLIFQHNKRDLPDLLPLEELDDMLNPLRAFSVGTSAKTGLGLYEGLEEISAIVLRAFESRLPDAMGGGLGGFDAIEGGLARALRDASPPPSAPLDAVISRLAPASRPWSSMPPDSTIGDPSEGEDAPVATESPGRELAPRTAGVKAPASRDLASSLRLAAARRSGAPGDAPATARADGPSAATRHLAQPGLSFVALWPTAEREGVAEIEAAIAAERYAVALERCEALVAGIFAKAAELAGSKEAPRDPATVPALLGLDGRRYLGFRAAVRRARAGGEVTERDALKAFAFAIEARLAESAI</sequence>
<dbReference type="CDD" id="cd00882">
    <property type="entry name" value="Ras_like_GTPase"/>
    <property type="match status" value="1"/>
</dbReference>
<evidence type="ECO:0000256" key="4">
    <source>
        <dbReference type="SAM" id="MobiDB-lite"/>
    </source>
</evidence>
<dbReference type="PRINTS" id="PR00449">
    <property type="entry name" value="RASTRNSFRMNG"/>
</dbReference>
<dbReference type="PANTHER" id="PTHR42708:SF1">
    <property type="entry name" value="GLIDING MOTILITY PROTEIN MGLA"/>
    <property type="match status" value="1"/>
</dbReference>
<keyword evidence="3" id="KW-0175">Coiled coil</keyword>
<feature type="region of interest" description="Disordered" evidence="4">
    <location>
        <begin position="238"/>
        <end position="314"/>
    </location>
</feature>
<organism evidence="5 6">
    <name type="scientific">Sorangium cellulosum</name>
    <name type="common">Polyangium cellulosum</name>
    <dbReference type="NCBI Taxonomy" id="56"/>
    <lineage>
        <taxon>Bacteria</taxon>
        <taxon>Pseudomonadati</taxon>
        <taxon>Myxococcota</taxon>
        <taxon>Polyangia</taxon>
        <taxon>Polyangiales</taxon>
        <taxon>Polyangiaceae</taxon>
        <taxon>Sorangium</taxon>
    </lineage>
</organism>
<dbReference type="Pfam" id="PF00025">
    <property type="entry name" value="Arf"/>
    <property type="match status" value="1"/>
</dbReference>
<dbReference type="EMBL" id="CP012673">
    <property type="protein sequence ID" value="AUX41339.1"/>
    <property type="molecule type" value="Genomic_DNA"/>
</dbReference>
<accession>A0A2L0EPW5</accession>
<dbReference type="AlphaFoldDB" id="A0A2L0EPW5"/>
<dbReference type="GO" id="GO:0003924">
    <property type="term" value="F:GTPase activity"/>
    <property type="evidence" value="ECO:0007669"/>
    <property type="project" value="InterPro"/>
</dbReference>
<keyword evidence="2" id="KW-0342">GTP-binding</keyword>
<evidence type="ECO:0000313" key="5">
    <source>
        <dbReference type="EMBL" id="AUX41339.1"/>
    </source>
</evidence>
<dbReference type="RefSeq" id="WP_104979481.1">
    <property type="nucleotide sequence ID" value="NZ_CP012673.1"/>
</dbReference>
<gene>
    <name evidence="5" type="ORF">SOCE26_027490</name>
</gene>
<feature type="coiled-coil region" evidence="3">
    <location>
        <begin position="107"/>
        <end position="134"/>
    </location>
</feature>
<dbReference type="SUPFAM" id="SSF52540">
    <property type="entry name" value="P-loop containing nucleoside triphosphate hydrolases"/>
    <property type="match status" value="1"/>
</dbReference>
<evidence type="ECO:0000313" key="6">
    <source>
        <dbReference type="Proteomes" id="UP000238348"/>
    </source>
</evidence>
<dbReference type="PANTHER" id="PTHR42708">
    <property type="entry name" value="ATP/GTP-BINDING PROTEIN-RELATED"/>
    <property type="match status" value="1"/>
</dbReference>
<dbReference type="GO" id="GO:0005525">
    <property type="term" value="F:GTP binding"/>
    <property type="evidence" value="ECO:0007669"/>
    <property type="project" value="UniProtKB-KW"/>
</dbReference>
<dbReference type="InterPro" id="IPR006689">
    <property type="entry name" value="Small_GTPase_ARF/SAR"/>
</dbReference>
<protein>
    <submittedName>
        <fullName evidence="5">Gliding motility protein</fullName>
    </submittedName>
</protein>
<evidence type="ECO:0000256" key="1">
    <source>
        <dbReference type="ARBA" id="ARBA00022741"/>
    </source>
</evidence>
<keyword evidence="1" id="KW-0547">Nucleotide-binding</keyword>
<dbReference type="InterPro" id="IPR052705">
    <property type="entry name" value="Gliding_Motility_GTPase"/>
</dbReference>